<feature type="region of interest" description="Disordered" evidence="1">
    <location>
        <begin position="1"/>
        <end position="23"/>
    </location>
</feature>
<evidence type="ECO:0000313" key="4">
    <source>
        <dbReference type="Proteomes" id="UP001595705"/>
    </source>
</evidence>
<feature type="compositionally biased region" description="Basic and acidic residues" evidence="1">
    <location>
        <begin position="1"/>
        <end position="12"/>
    </location>
</feature>
<protein>
    <submittedName>
        <fullName evidence="3">CDP-alcohol phosphatidyltransferase family protein</fullName>
        <ecNumber evidence="3">2.7.8.-</ecNumber>
    </submittedName>
</protein>
<comment type="caution">
    <text evidence="3">The sequence shown here is derived from an EMBL/GenBank/DDBJ whole genome shotgun (WGS) entry which is preliminary data.</text>
</comment>
<keyword evidence="4" id="KW-1185">Reference proteome</keyword>
<dbReference type="RefSeq" id="WP_386744178.1">
    <property type="nucleotide sequence ID" value="NZ_JBHRYA010000007.1"/>
</dbReference>
<dbReference type="Gene3D" id="1.20.120.1760">
    <property type="match status" value="1"/>
</dbReference>
<keyword evidence="2" id="KW-0812">Transmembrane</keyword>
<keyword evidence="2" id="KW-1133">Transmembrane helix</keyword>
<keyword evidence="3" id="KW-0808">Transferase</keyword>
<organism evidence="3 4">
    <name type="scientific">Luteimonas soli</name>
    <dbReference type="NCBI Taxonomy" id="1648966"/>
    <lineage>
        <taxon>Bacteria</taxon>
        <taxon>Pseudomonadati</taxon>
        <taxon>Pseudomonadota</taxon>
        <taxon>Gammaproteobacteria</taxon>
        <taxon>Lysobacterales</taxon>
        <taxon>Lysobacteraceae</taxon>
        <taxon>Luteimonas</taxon>
    </lineage>
</organism>
<sequence length="223" mass="23939">MARRREHDHVEPDQSAPKTGNRRPIAARGNALVQRFSAWLARAGVSPNLISMVSIAFAALGAAALLELESPWGPWLCAIAIVLRLLCNLFDGLVAVEHARKTPTGVLYNEVPDRLADSLFLVALGYAAGLPWCGWLAALLAALTAYIRTLGGTVLGSQDFRGPMAKPHRMWLMVAACVLAPLETRFAGTAYTLSTAVIAIAAGSALTCWTRLRVIARQLREAA</sequence>
<feature type="transmembrane region" description="Helical" evidence="2">
    <location>
        <begin position="75"/>
        <end position="99"/>
    </location>
</feature>
<evidence type="ECO:0000256" key="1">
    <source>
        <dbReference type="SAM" id="MobiDB-lite"/>
    </source>
</evidence>
<dbReference type="EMBL" id="JBHRYA010000007">
    <property type="protein sequence ID" value="MFC3716783.1"/>
    <property type="molecule type" value="Genomic_DNA"/>
</dbReference>
<evidence type="ECO:0000313" key="3">
    <source>
        <dbReference type="EMBL" id="MFC3716783.1"/>
    </source>
</evidence>
<dbReference type="GO" id="GO:0016740">
    <property type="term" value="F:transferase activity"/>
    <property type="evidence" value="ECO:0007669"/>
    <property type="project" value="UniProtKB-KW"/>
</dbReference>
<feature type="transmembrane region" description="Helical" evidence="2">
    <location>
        <begin position="119"/>
        <end position="147"/>
    </location>
</feature>
<reference evidence="4" key="1">
    <citation type="journal article" date="2019" name="Int. J. Syst. Evol. Microbiol.">
        <title>The Global Catalogue of Microorganisms (GCM) 10K type strain sequencing project: providing services to taxonomists for standard genome sequencing and annotation.</title>
        <authorList>
            <consortium name="The Broad Institute Genomics Platform"/>
            <consortium name="The Broad Institute Genome Sequencing Center for Infectious Disease"/>
            <person name="Wu L."/>
            <person name="Ma J."/>
        </authorList>
    </citation>
    <scope>NUCLEOTIDE SEQUENCE [LARGE SCALE GENOMIC DNA]</scope>
    <source>
        <strain evidence="4">KCTC 42441</strain>
    </source>
</reference>
<dbReference type="Proteomes" id="UP001595705">
    <property type="component" value="Unassembled WGS sequence"/>
</dbReference>
<dbReference type="InterPro" id="IPR000462">
    <property type="entry name" value="CDP-OH_P_trans"/>
</dbReference>
<feature type="transmembrane region" description="Helical" evidence="2">
    <location>
        <begin position="190"/>
        <end position="210"/>
    </location>
</feature>
<gene>
    <name evidence="3" type="ORF">ACFONC_11540</name>
</gene>
<dbReference type="EC" id="2.7.8.-" evidence="3"/>
<evidence type="ECO:0000256" key="2">
    <source>
        <dbReference type="SAM" id="Phobius"/>
    </source>
</evidence>
<proteinExistence type="predicted"/>
<dbReference type="Pfam" id="PF01066">
    <property type="entry name" value="CDP-OH_P_transf"/>
    <property type="match status" value="1"/>
</dbReference>
<dbReference type="InterPro" id="IPR043130">
    <property type="entry name" value="CDP-OH_PTrfase_TM_dom"/>
</dbReference>
<keyword evidence="2" id="KW-0472">Membrane</keyword>
<name>A0ABV7XP36_9GAMM</name>
<feature type="transmembrane region" description="Helical" evidence="2">
    <location>
        <begin position="49"/>
        <end position="68"/>
    </location>
</feature>
<accession>A0ABV7XP36</accession>